<proteinExistence type="predicted"/>
<evidence type="ECO:0000313" key="3">
    <source>
        <dbReference type="Proteomes" id="UP000219897"/>
    </source>
</evidence>
<organism evidence="2 3">
    <name type="scientific">Bacillus thuringiensis</name>
    <dbReference type="NCBI Taxonomy" id="1428"/>
    <lineage>
        <taxon>Bacteria</taxon>
        <taxon>Bacillati</taxon>
        <taxon>Bacillota</taxon>
        <taxon>Bacilli</taxon>
        <taxon>Bacillales</taxon>
        <taxon>Bacillaceae</taxon>
        <taxon>Bacillus</taxon>
        <taxon>Bacillus cereus group</taxon>
    </lineage>
</organism>
<evidence type="ECO:0000313" key="2">
    <source>
        <dbReference type="EMBL" id="PER55764.1"/>
    </source>
</evidence>
<gene>
    <name evidence="2" type="ORF">CN495_08400</name>
</gene>
<dbReference type="Proteomes" id="UP000219897">
    <property type="component" value="Unassembled WGS sequence"/>
</dbReference>
<reference evidence="2 3" key="1">
    <citation type="submission" date="2017-09" db="EMBL/GenBank/DDBJ databases">
        <title>Large-scale bioinformatics analysis of Bacillus genomes uncovers conserved roles of natural products in bacterial physiology.</title>
        <authorList>
            <consortium name="Agbiome Team Llc"/>
            <person name="Bleich R.M."/>
            <person name="Kirk G.J."/>
            <person name="Santa Maria K.C."/>
            <person name="Allen S.E."/>
            <person name="Farag S."/>
            <person name="Shank E.A."/>
            <person name="Bowers A."/>
        </authorList>
    </citation>
    <scope>NUCLEOTIDE SEQUENCE [LARGE SCALE GENOMIC DNA]</scope>
    <source>
        <strain evidence="2 3">AFS005140</strain>
    </source>
</reference>
<keyword evidence="1" id="KW-0812">Transmembrane</keyword>
<comment type="caution">
    <text evidence="2">The sequence shown here is derived from an EMBL/GenBank/DDBJ whole genome shotgun (WGS) entry which is preliminary data.</text>
</comment>
<keyword evidence="1" id="KW-1133">Transmembrane helix</keyword>
<dbReference type="AlphaFoldDB" id="A0ABD6S7F7"/>
<accession>A0ABD6S7F7</accession>
<feature type="transmembrane region" description="Helical" evidence="1">
    <location>
        <begin position="21"/>
        <end position="41"/>
    </location>
</feature>
<sequence>MNTCVSRKEELQNKIDRNRKYQMGLALLLAICFVCFIVVGVRVVPSVFSMDEWYVSWVVVVALFAITNGGLKFRELRLKRKVDGLE</sequence>
<dbReference type="RefSeq" id="WP_098317102.1">
    <property type="nucleotide sequence ID" value="NZ_NTYF01000023.1"/>
</dbReference>
<feature type="transmembrane region" description="Helical" evidence="1">
    <location>
        <begin position="53"/>
        <end position="71"/>
    </location>
</feature>
<dbReference type="EMBL" id="NTYF01000023">
    <property type="protein sequence ID" value="PER55764.1"/>
    <property type="molecule type" value="Genomic_DNA"/>
</dbReference>
<keyword evidence="1" id="KW-0472">Membrane</keyword>
<evidence type="ECO:0000256" key="1">
    <source>
        <dbReference type="SAM" id="Phobius"/>
    </source>
</evidence>
<protein>
    <recommendedName>
        <fullName evidence="4">2TM domain-containing protein</fullName>
    </recommendedName>
</protein>
<evidence type="ECO:0008006" key="4">
    <source>
        <dbReference type="Google" id="ProtNLM"/>
    </source>
</evidence>
<name>A0ABD6S7F7_BACTU</name>